<name>A0A8S5MBE5_9CAUD</name>
<dbReference type="Pfam" id="PF13384">
    <property type="entry name" value="HTH_23"/>
    <property type="match status" value="1"/>
</dbReference>
<proteinExistence type="predicted"/>
<reference evidence="1" key="1">
    <citation type="journal article" date="2021" name="Proc. Natl. Acad. Sci. U.S.A.">
        <title>A Catalog of Tens of Thousands of Viruses from Human Metagenomes Reveals Hidden Associations with Chronic Diseases.</title>
        <authorList>
            <person name="Tisza M.J."/>
            <person name="Buck C.B."/>
        </authorList>
    </citation>
    <scope>NUCLEOTIDE SEQUENCE</scope>
    <source>
        <strain evidence="1">CtRPH1</strain>
    </source>
</reference>
<dbReference type="EMBL" id="BK014862">
    <property type="protein sequence ID" value="DAD79259.1"/>
    <property type="molecule type" value="Genomic_DNA"/>
</dbReference>
<organism evidence="1">
    <name type="scientific">Myoviridae sp. ctRPH1</name>
    <dbReference type="NCBI Taxonomy" id="2826650"/>
    <lineage>
        <taxon>Viruses</taxon>
        <taxon>Duplodnaviria</taxon>
        <taxon>Heunggongvirae</taxon>
        <taxon>Uroviricota</taxon>
        <taxon>Caudoviricetes</taxon>
    </lineage>
</organism>
<accession>A0A8S5MBE5</accession>
<sequence>MNRIPHCTSCLYGGWDGYCTYILWTTHRRPCPPGAGGTVYERASDEQRKKAKNNIVIIPAAAVRQPQKLHRRKWDTAKALQMYQDGALDTQIAKACGVSQPTICLWRNAQGLPTQRPRRTDR</sequence>
<evidence type="ECO:0000313" key="1">
    <source>
        <dbReference type="EMBL" id="DAD79259.1"/>
    </source>
</evidence>
<protein>
    <submittedName>
        <fullName evidence="1">Uncharacterized protein</fullName>
    </submittedName>
</protein>